<dbReference type="GO" id="GO:0004065">
    <property type="term" value="F:arylsulfatase activity"/>
    <property type="evidence" value="ECO:0007669"/>
    <property type="project" value="TreeGrafter"/>
</dbReference>
<dbReference type="AlphaFoldDB" id="A0AAD1H1J3"/>
<dbReference type="PROSITE" id="PS51318">
    <property type="entry name" value="TAT"/>
    <property type="match status" value="1"/>
</dbReference>
<dbReference type="EMBL" id="AP022314">
    <property type="protein sequence ID" value="BBU22652.1"/>
    <property type="molecule type" value="Genomic_DNA"/>
</dbReference>
<dbReference type="PANTHER" id="PTHR46615">
    <property type="entry name" value="ARYLSULFATASE K"/>
    <property type="match status" value="1"/>
</dbReference>
<dbReference type="InterPro" id="IPR000917">
    <property type="entry name" value="Sulfatase_N"/>
</dbReference>
<gene>
    <name evidence="2" type="ORF">MYXE_24420</name>
</gene>
<reference evidence="2 3" key="1">
    <citation type="submission" date="2019-12" db="EMBL/GenBank/DDBJ databases">
        <title>Complete genome sequence of Mycolicibacterium xenopi str. JCM15661T.</title>
        <authorList>
            <person name="Yoshida M."/>
            <person name="Fukano H."/>
            <person name="Asakura T."/>
            <person name="Hoshino Y."/>
        </authorList>
    </citation>
    <scope>NUCLEOTIDE SEQUENCE [LARGE SCALE GENOMIC DNA]</scope>
    <source>
        <strain evidence="2 3">JCM 15661T</strain>
    </source>
</reference>
<dbReference type="InterPro" id="IPR017850">
    <property type="entry name" value="Alkaline_phosphatase_core_sf"/>
</dbReference>
<evidence type="ECO:0000313" key="3">
    <source>
        <dbReference type="Proteomes" id="UP000464624"/>
    </source>
</evidence>
<dbReference type="SUPFAM" id="SSF53649">
    <property type="entry name" value="Alkaline phosphatase-like"/>
    <property type="match status" value="1"/>
</dbReference>
<dbReference type="GO" id="GO:0015024">
    <property type="term" value="F:glucuronate-2-sulfatase activity"/>
    <property type="evidence" value="ECO:0007669"/>
    <property type="project" value="TreeGrafter"/>
</dbReference>
<dbReference type="InterPro" id="IPR006311">
    <property type="entry name" value="TAT_signal"/>
</dbReference>
<dbReference type="Gene3D" id="3.40.720.10">
    <property type="entry name" value="Alkaline Phosphatase, subunit A"/>
    <property type="match status" value="1"/>
</dbReference>
<feature type="domain" description="Sulfatase N-terminal" evidence="1">
    <location>
        <begin position="44"/>
        <end position="380"/>
    </location>
</feature>
<dbReference type="Pfam" id="PF00884">
    <property type="entry name" value="Sulfatase"/>
    <property type="match status" value="1"/>
</dbReference>
<name>A0AAD1H1J3_MYCXE</name>
<accession>A0AAD1H1J3</accession>
<evidence type="ECO:0000259" key="1">
    <source>
        <dbReference type="Pfam" id="PF00884"/>
    </source>
</evidence>
<evidence type="ECO:0000313" key="2">
    <source>
        <dbReference type="EMBL" id="BBU22652.1"/>
    </source>
</evidence>
<protein>
    <submittedName>
        <fullName evidence="2">Sulfatase family protein</fullName>
    </submittedName>
</protein>
<dbReference type="KEGG" id="mxe:MYXE_24420"/>
<dbReference type="InterPro" id="IPR051849">
    <property type="entry name" value="GAG-degrading_sulfatase"/>
</dbReference>
<organism evidence="2 3">
    <name type="scientific">Mycobacterium xenopi</name>
    <dbReference type="NCBI Taxonomy" id="1789"/>
    <lineage>
        <taxon>Bacteria</taxon>
        <taxon>Bacillati</taxon>
        <taxon>Actinomycetota</taxon>
        <taxon>Actinomycetes</taxon>
        <taxon>Mycobacteriales</taxon>
        <taxon>Mycobacteriaceae</taxon>
        <taxon>Mycobacterium</taxon>
    </lineage>
</organism>
<dbReference type="PROSITE" id="PS51257">
    <property type="entry name" value="PROKAR_LIPOPROTEIN"/>
    <property type="match status" value="1"/>
</dbReference>
<dbReference type="PANTHER" id="PTHR46615:SF1">
    <property type="entry name" value="ARYLSULFATASE K"/>
    <property type="match status" value="1"/>
</dbReference>
<proteinExistence type="predicted"/>
<dbReference type="Proteomes" id="UP000464624">
    <property type="component" value="Chromosome"/>
</dbReference>
<sequence length="558" mass="61366">MINRRAVLAGAGITAGAAAVGLGGCGFLRKPGPSDSAVAGGNKPNILVIVVDQMRGPQWFPEHHQLITLLPNIGRLQMSSVSFESHYTASNMCTPSRGVMTTGLYSHQTGCLFTGEGPSESSLAPKFPTWGTMLRQQGYHTWWWGKWHLGHPGDTTPEGLEAHGFSGGTFPSPNGSPNQGLRKDPSIVDQFCEWFDDNAGKGPWCTTVSLVNPHDICWWPKNPLPEDVPHWFTAAPVNFETPEDLRRRGKPQLQIDYLNFMSPLLTGRLSYSGPDVGRQWARCLDMYLWLQQQVDTQIGRVIDKLVAHPEIDRNTVVVFTSDHGEYAGSHGLRGKGAAAYEEAIRVPLYLRDPRGRLTPKPGDTRTQLTSSVDLAPLLLSIGYGGNGWRAEPRYAYLADRADLAAIAKNPAAHGRPWIAHVTDDMSVEEMTTLLKSPNTRGVFGPSELPTDIPTSAPSHILAVRTHDAKLATYSYWKPGGMDVDTSRPIEREFYDYSTRLGAQEVDNQADRNPKEAGLQELLDHKVLAEVRAPLPAFLDDAQQQGLADMRRLVARRGG</sequence>